<keyword evidence="2" id="KW-1185">Reference proteome</keyword>
<sequence length="106" mass="12086">MGKKASDNDLGHIVRTVGLIHRRKGMSSGFDPILRNVYHKDNPELQQEILDATTEEVGKFMIYRYASREGLLGMTPSDCPNIELINGPKHLINRIKKIKRVNNQED</sequence>
<evidence type="ECO:0000313" key="1">
    <source>
        <dbReference type="EMBL" id="KAL3863791.1"/>
    </source>
</evidence>
<name>A0ABD3VQT2_SINWO</name>
<dbReference type="AlphaFoldDB" id="A0ABD3VQT2"/>
<protein>
    <submittedName>
        <fullName evidence="1">Uncharacterized protein</fullName>
    </submittedName>
</protein>
<gene>
    <name evidence="1" type="ORF">ACJMK2_005526</name>
</gene>
<reference evidence="1 2" key="1">
    <citation type="submission" date="2024-11" db="EMBL/GenBank/DDBJ databases">
        <title>Chromosome-level genome assembly of the freshwater bivalve Anodonta woodiana.</title>
        <authorList>
            <person name="Chen X."/>
        </authorList>
    </citation>
    <scope>NUCLEOTIDE SEQUENCE [LARGE SCALE GENOMIC DNA]</scope>
    <source>
        <strain evidence="1">MN2024</strain>
        <tissue evidence="1">Gills</tissue>
    </source>
</reference>
<proteinExistence type="predicted"/>
<organism evidence="1 2">
    <name type="scientific">Sinanodonta woodiana</name>
    <name type="common">Chinese pond mussel</name>
    <name type="synonym">Anodonta woodiana</name>
    <dbReference type="NCBI Taxonomy" id="1069815"/>
    <lineage>
        <taxon>Eukaryota</taxon>
        <taxon>Metazoa</taxon>
        <taxon>Spiralia</taxon>
        <taxon>Lophotrochozoa</taxon>
        <taxon>Mollusca</taxon>
        <taxon>Bivalvia</taxon>
        <taxon>Autobranchia</taxon>
        <taxon>Heteroconchia</taxon>
        <taxon>Palaeoheterodonta</taxon>
        <taxon>Unionida</taxon>
        <taxon>Unionoidea</taxon>
        <taxon>Unionidae</taxon>
        <taxon>Unioninae</taxon>
        <taxon>Sinanodonta</taxon>
    </lineage>
</organism>
<accession>A0ABD3VQT2</accession>
<evidence type="ECO:0000313" key="2">
    <source>
        <dbReference type="Proteomes" id="UP001634394"/>
    </source>
</evidence>
<dbReference type="Proteomes" id="UP001634394">
    <property type="component" value="Unassembled WGS sequence"/>
</dbReference>
<dbReference type="EMBL" id="JBJQND010000010">
    <property type="protein sequence ID" value="KAL3863791.1"/>
    <property type="molecule type" value="Genomic_DNA"/>
</dbReference>
<comment type="caution">
    <text evidence="1">The sequence shown here is derived from an EMBL/GenBank/DDBJ whole genome shotgun (WGS) entry which is preliminary data.</text>
</comment>